<sequence length="256" mass="28052">MNRLLKDDVGPAREKLLVSTSTKVKSLDTCNEHRSPHASPTNELTRHSTPPYLKAEAPTVEPAGGKTQHRGLPLATTPHSHQSPPPSPSTSNCESSRPSRRSHLQHQRSYEQAIASAAGGGAVPPDMRCRYKTGRCPLARAMKRSGRPLLLCEFHRAKQNSIKRKSDTKYRTDRLAQKKPPSPIAATAPATIVPLDFYSHSFTEQLGLPLGLPLGLHYDNSPTIMSMTPPPDEMIVSPTSDMGGEDIALLQFFMLH</sequence>
<feature type="compositionally biased region" description="Basic and acidic residues" evidence="1">
    <location>
        <begin position="1"/>
        <end position="16"/>
    </location>
</feature>
<protein>
    <submittedName>
        <fullName evidence="2">Uncharacterized protein</fullName>
    </submittedName>
</protein>
<dbReference type="RefSeq" id="XP_009839085.1">
    <property type="nucleotide sequence ID" value="XM_009840783.1"/>
</dbReference>
<name>W4FV83_APHAT</name>
<proteinExistence type="predicted"/>
<accession>W4FV83</accession>
<evidence type="ECO:0000313" key="2">
    <source>
        <dbReference type="EMBL" id="ETV71420.1"/>
    </source>
</evidence>
<evidence type="ECO:0000256" key="1">
    <source>
        <dbReference type="SAM" id="MobiDB-lite"/>
    </source>
</evidence>
<dbReference type="EMBL" id="KI913160">
    <property type="protein sequence ID" value="ETV71420.1"/>
    <property type="molecule type" value="Genomic_DNA"/>
</dbReference>
<dbReference type="VEuPathDB" id="FungiDB:H257_13304"/>
<feature type="region of interest" description="Disordered" evidence="1">
    <location>
        <begin position="1"/>
        <end position="110"/>
    </location>
</feature>
<dbReference type="OrthoDB" id="71997at2759"/>
<organism evidence="2">
    <name type="scientific">Aphanomyces astaci</name>
    <name type="common">Crayfish plague agent</name>
    <dbReference type="NCBI Taxonomy" id="112090"/>
    <lineage>
        <taxon>Eukaryota</taxon>
        <taxon>Sar</taxon>
        <taxon>Stramenopiles</taxon>
        <taxon>Oomycota</taxon>
        <taxon>Saprolegniomycetes</taxon>
        <taxon>Saprolegniales</taxon>
        <taxon>Verrucalvaceae</taxon>
        <taxon>Aphanomyces</taxon>
    </lineage>
</organism>
<dbReference type="AlphaFoldDB" id="W4FV83"/>
<reference evidence="2" key="1">
    <citation type="submission" date="2013-12" db="EMBL/GenBank/DDBJ databases">
        <title>The Genome Sequence of Aphanomyces astaci APO3.</title>
        <authorList>
            <consortium name="The Broad Institute Genomics Platform"/>
            <person name="Russ C."/>
            <person name="Tyler B."/>
            <person name="van West P."/>
            <person name="Dieguez-Uribeondo J."/>
            <person name="Young S.K."/>
            <person name="Zeng Q."/>
            <person name="Gargeya S."/>
            <person name="Fitzgerald M."/>
            <person name="Abouelleil A."/>
            <person name="Alvarado L."/>
            <person name="Chapman S.B."/>
            <person name="Gainer-Dewar J."/>
            <person name="Goldberg J."/>
            <person name="Griggs A."/>
            <person name="Gujja S."/>
            <person name="Hansen M."/>
            <person name="Howarth C."/>
            <person name="Imamovic A."/>
            <person name="Ireland A."/>
            <person name="Larimer J."/>
            <person name="McCowan C."/>
            <person name="Murphy C."/>
            <person name="Pearson M."/>
            <person name="Poon T.W."/>
            <person name="Priest M."/>
            <person name="Roberts A."/>
            <person name="Saif S."/>
            <person name="Shea T."/>
            <person name="Sykes S."/>
            <person name="Wortman J."/>
            <person name="Nusbaum C."/>
            <person name="Birren B."/>
        </authorList>
    </citation>
    <scope>NUCLEOTIDE SEQUENCE [LARGE SCALE GENOMIC DNA]</scope>
    <source>
        <strain evidence="2">APO3</strain>
    </source>
</reference>
<gene>
    <name evidence="2" type="ORF">H257_13304</name>
</gene>
<dbReference type="GeneID" id="20815300"/>